<evidence type="ECO:0000313" key="9">
    <source>
        <dbReference type="EMBL" id="OLP44080.1"/>
    </source>
</evidence>
<evidence type="ECO:0000256" key="8">
    <source>
        <dbReference type="RuleBase" id="RU363041"/>
    </source>
</evidence>
<dbReference type="InterPro" id="IPR052017">
    <property type="entry name" value="TSUP"/>
</dbReference>
<evidence type="ECO:0000256" key="6">
    <source>
        <dbReference type="ARBA" id="ARBA00022989"/>
    </source>
</evidence>
<dbReference type="AlphaFoldDB" id="A0A1Q8ZQ60"/>
<dbReference type="InterPro" id="IPR002781">
    <property type="entry name" value="TM_pro_TauE-like"/>
</dbReference>
<comment type="similarity">
    <text evidence="2 8">Belongs to the 4-toluene sulfonate uptake permease (TSUP) (TC 2.A.102) family.</text>
</comment>
<comment type="subcellular location">
    <subcellularLocation>
        <location evidence="1 8">Cell membrane</location>
        <topology evidence="1 8">Multi-pass membrane protein</topology>
    </subcellularLocation>
</comment>
<feature type="transmembrane region" description="Helical" evidence="8">
    <location>
        <begin position="98"/>
        <end position="117"/>
    </location>
</feature>
<comment type="caution">
    <text evidence="9">The sequence shown here is derived from an EMBL/GenBank/DDBJ whole genome shotgun (WGS) entry which is preliminary data.</text>
</comment>
<evidence type="ECO:0000313" key="10">
    <source>
        <dbReference type="Proteomes" id="UP000186894"/>
    </source>
</evidence>
<dbReference type="PANTHER" id="PTHR30269:SF37">
    <property type="entry name" value="MEMBRANE TRANSPORTER PROTEIN"/>
    <property type="match status" value="1"/>
</dbReference>
<evidence type="ECO:0000256" key="2">
    <source>
        <dbReference type="ARBA" id="ARBA00009142"/>
    </source>
</evidence>
<evidence type="ECO:0000256" key="5">
    <source>
        <dbReference type="ARBA" id="ARBA00022692"/>
    </source>
</evidence>
<feature type="transmembrane region" description="Helical" evidence="8">
    <location>
        <begin position="207"/>
        <end position="225"/>
    </location>
</feature>
<name>A0A1Q8ZQ60_9HYPH</name>
<keyword evidence="4 8" id="KW-1003">Cell membrane</keyword>
<organism evidence="9 10">
    <name type="scientific">Rhizobium oryziradicis</name>
    <dbReference type="NCBI Taxonomy" id="1867956"/>
    <lineage>
        <taxon>Bacteria</taxon>
        <taxon>Pseudomonadati</taxon>
        <taxon>Pseudomonadota</taxon>
        <taxon>Alphaproteobacteria</taxon>
        <taxon>Hyphomicrobiales</taxon>
        <taxon>Rhizobiaceae</taxon>
        <taxon>Rhizobium/Agrobacterium group</taxon>
        <taxon>Rhizobium</taxon>
    </lineage>
</organism>
<keyword evidence="3" id="KW-0813">Transport</keyword>
<sequence length="255" mass="27468">MLHDLTFFLAAVPAVVLVGLSKGGLGGAFSLLGVPLLALAVSPMQAAAIFLPILIVMDWVALYAWRMHNDRKTLFLLLPGGIIGIALGWMTSNIVPADAMRLVLGTITVIFAGRYFVNRLKGLSHDDIKPAPQRPIRAGLWGTIAGYGSFISHAGGPPFEIYALPLKLDPRAYTGTSVRFFAILNAIKIIPYVALGQLDLKNFTASLTLLPLAFLSTMAGAFIVRRLKPQVFYPLIYGATLLAGLKLLWDGLALL</sequence>
<feature type="transmembrane region" description="Helical" evidence="8">
    <location>
        <begin position="74"/>
        <end position="92"/>
    </location>
</feature>
<dbReference type="RefSeq" id="WP_075639590.1">
    <property type="nucleotide sequence ID" value="NZ_MKIM01000027.1"/>
</dbReference>
<dbReference type="Pfam" id="PF01925">
    <property type="entry name" value="TauE"/>
    <property type="match status" value="1"/>
</dbReference>
<keyword evidence="10" id="KW-1185">Reference proteome</keyword>
<evidence type="ECO:0000256" key="7">
    <source>
        <dbReference type="ARBA" id="ARBA00023136"/>
    </source>
</evidence>
<reference evidence="9 10" key="1">
    <citation type="submission" date="2016-09" db="EMBL/GenBank/DDBJ databases">
        <title>Rhizobium oryziradicis sp. nov., isolated from the root of rice.</title>
        <authorList>
            <person name="Zhao J."/>
            <person name="Zhang X."/>
        </authorList>
    </citation>
    <scope>NUCLEOTIDE SEQUENCE [LARGE SCALE GENOMIC DNA]</scope>
    <source>
        <strain evidence="9 10">N19</strain>
    </source>
</reference>
<accession>A0A1Q8ZQ60</accession>
<keyword evidence="5 8" id="KW-0812">Transmembrane</keyword>
<dbReference type="EMBL" id="MKIM01000027">
    <property type="protein sequence ID" value="OLP44080.1"/>
    <property type="molecule type" value="Genomic_DNA"/>
</dbReference>
<proteinExistence type="inferred from homology"/>
<evidence type="ECO:0000256" key="4">
    <source>
        <dbReference type="ARBA" id="ARBA00022475"/>
    </source>
</evidence>
<dbReference type="OrthoDB" id="7028171at2"/>
<dbReference type="PANTHER" id="PTHR30269">
    <property type="entry name" value="TRANSMEMBRANE PROTEIN YFCA"/>
    <property type="match status" value="1"/>
</dbReference>
<gene>
    <name evidence="9" type="ORF">BJF95_05795</name>
</gene>
<feature type="transmembrane region" description="Helical" evidence="8">
    <location>
        <begin position="176"/>
        <end position="195"/>
    </location>
</feature>
<feature type="transmembrane region" description="Helical" evidence="8">
    <location>
        <begin position="36"/>
        <end position="62"/>
    </location>
</feature>
<protein>
    <recommendedName>
        <fullName evidence="8">Probable membrane transporter protein</fullName>
    </recommendedName>
</protein>
<evidence type="ECO:0000256" key="3">
    <source>
        <dbReference type="ARBA" id="ARBA00022448"/>
    </source>
</evidence>
<dbReference type="GO" id="GO:0005886">
    <property type="term" value="C:plasma membrane"/>
    <property type="evidence" value="ECO:0007669"/>
    <property type="project" value="UniProtKB-SubCell"/>
</dbReference>
<evidence type="ECO:0000256" key="1">
    <source>
        <dbReference type="ARBA" id="ARBA00004651"/>
    </source>
</evidence>
<dbReference type="Proteomes" id="UP000186894">
    <property type="component" value="Unassembled WGS sequence"/>
</dbReference>
<dbReference type="STRING" id="1867956.BJF95_05795"/>
<keyword evidence="6 8" id="KW-1133">Transmembrane helix</keyword>
<feature type="transmembrane region" description="Helical" evidence="8">
    <location>
        <begin position="231"/>
        <end position="249"/>
    </location>
</feature>
<keyword evidence="7 8" id="KW-0472">Membrane</keyword>